<accession>A0A8X6JZV4</accession>
<keyword evidence="2" id="KW-1185">Reference proteome</keyword>
<evidence type="ECO:0000313" key="1">
    <source>
        <dbReference type="EMBL" id="GFS49616.1"/>
    </source>
</evidence>
<organism evidence="1 2">
    <name type="scientific">Nephila pilipes</name>
    <name type="common">Giant wood spider</name>
    <name type="synonym">Nephila maculata</name>
    <dbReference type="NCBI Taxonomy" id="299642"/>
    <lineage>
        <taxon>Eukaryota</taxon>
        <taxon>Metazoa</taxon>
        <taxon>Ecdysozoa</taxon>
        <taxon>Arthropoda</taxon>
        <taxon>Chelicerata</taxon>
        <taxon>Arachnida</taxon>
        <taxon>Araneae</taxon>
        <taxon>Araneomorphae</taxon>
        <taxon>Entelegynae</taxon>
        <taxon>Araneoidea</taxon>
        <taxon>Nephilidae</taxon>
        <taxon>Nephila</taxon>
    </lineage>
</organism>
<dbReference type="EMBL" id="BMAW01045374">
    <property type="protein sequence ID" value="GFS49616.1"/>
    <property type="molecule type" value="Genomic_DNA"/>
</dbReference>
<protein>
    <submittedName>
        <fullName evidence="1">Uncharacterized protein</fullName>
    </submittedName>
</protein>
<reference evidence="1" key="1">
    <citation type="submission" date="2020-08" db="EMBL/GenBank/DDBJ databases">
        <title>Multicomponent nature underlies the extraordinary mechanical properties of spider dragline silk.</title>
        <authorList>
            <person name="Kono N."/>
            <person name="Nakamura H."/>
            <person name="Mori M."/>
            <person name="Yoshida Y."/>
            <person name="Ohtoshi R."/>
            <person name="Malay A.D."/>
            <person name="Moran D.A.P."/>
            <person name="Tomita M."/>
            <person name="Numata K."/>
            <person name="Arakawa K."/>
        </authorList>
    </citation>
    <scope>NUCLEOTIDE SEQUENCE</scope>
</reference>
<evidence type="ECO:0000313" key="2">
    <source>
        <dbReference type="Proteomes" id="UP000887013"/>
    </source>
</evidence>
<comment type="caution">
    <text evidence="1">The sequence shown here is derived from an EMBL/GenBank/DDBJ whole genome shotgun (WGS) entry which is preliminary data.</text>
</comment>
<dbReference type="AlphaFoldDB" id="A0A8X6JZV4"/>
<name>A0A8X6JZV4_NEPPI</name>
<feature type="non-terminal residue" evidence="1">
    <location>
        <position position="1"/>
    </location>
</feature>
<sequence>GGENKTGSEDNCNVDMESTLVKEHEICPLQKMLDITLVKSMQQPVAVTCRMFRVLCCYYVCVSERCRRVL</sequence>
<proteinExistence type="predicted"/>
<gene>
    <name evidence="1" type="ORF">NPIL_568861</name>
</gene>
<dbReference type="Proteomes" id="UP000887013">
    <property type="component" value="Unassembled WGS sequence"/>
</dbReference>